<accession>A0A0M6ZY98</accession>
<reference evidence="3" key="1">
    <citation type="submission" date="2015-07" db="EMBL/GenBank/DDBJ databases">
        <authorList>
            <person name="Rodrigo-Torres Lidia"/>
            <person name="Arahal R.David."/>
        </authorList>
    </citation>
    <scope>NUCLEOTIDE SEQUENCE [LARGE SCALE GENOMIC DNA]</scope>
    <source>
        <strain evidence="3">CECT 5112</strain>
    </source>
</reference>
<dbReference type="OrthoDB" id="7549700at2"/>
<dbReference type="InterPro" id="IPR016913">
    <property type="entry name" value="UCP029215"/>
</dbReference>
<dbReference type="AlphaFoldDB" id="A0A0M6ZY98"/>
<proteinExistence type="predicted"/>
<evidence type="ECO:0000313" key="3">
    <source>
        <dbReference type="Proteomes" id="UP000053235"/>
    </source>
</evidence>
<sequence length="374" mass="39719">MQFIDAAAVAGTRMTADGYLVADVRTARTGIQVYTGAEAGRPELATVRVYRPDEQVFDKASLASYAHRPVTNDHPAEPVTADNWKNHSVGSIGDEVARDGDFVRVPLIVMDGAAIKAVQDGKRELSAGYHCDLAFEPGTTPDGQQYDAIQKNIRINHVAIVNRGRAGSKARIGDGAEWGASPLTTQTADERNGSMADNLQKVLVDGLLVETTDAGATAIDRLKNDKASLATQLADAETAHKAALDAKDAELAKKDAEIDDLKSKVIDGAALDAKVAARADLIATAKTIAKDLKTDGLSDAEIRKAAVVAKLGDAAIAGKPEAYVDVRFDILAEDAKKADPFADAMKGRDTTPNINDNGQADYEKRLADAWKQEA</sequence>
<dbReference type="Proteomes" id="UP000053235">
    <property type="component" value="Unassembled WGS sequence"/>
</dbReference>
<protein>
    <recommendedName>
        <fullName evidence="4">DUF2213 domain-containing protein</fullName>
    </recommendedName>
</protein>
<evidence type="ECO:0000256" key="1">
    <source>
        <dbReference type="SAM" id="Coils"/>
    </source>
</evidence>
<organism evidence="2 3">
    <name type="scientific">Roseibium alexandrii</name>
    <dbReference type="NCBI Taxonomy" id="388408"/>
    <lineage>
        <taxon>Bacteria</taxon>
        <taxon>Pseudomonadati</taxon>
        <taxon>Pseudomonadota</taxon>
        <taxon>Alphaproteobacteria</taxon>
        <taxon>Hyphomicrobiales</taxon>
        <taxon>Stappiaceae</taxon>
        <taxon>Roseibium</taxon>
    </lineage>
</organism>
<dbReference type="RefSeq" id="WP_055671220.1">
    <property type="nucleotide sequence ID" value="NZ_CXWD01000004.1"/>
</dbReference>
<evidence type="ECO:0008006" key="4">
    <source>
        <dbReference type="Google" id="ProtNLM"/>
    </source>
</evidence>
<name>A0A0M6ZY98_9HYPH</name>
<keyword evidence="1" id="KW-0175">Coiled coil</keyword>
<dbReference type="EMBL" id="CXWD01000004">
    <property type="protein sequence ID" value="CTQ67142.1"/>
    <property type="molecule type" value="Genomic_DNA"/>
</dbReference>
<gene>
    <name evidence="2" type="ORF">LAX5112_01230</name>
</gene>
<keyword evidence="3" id="KW-1185">Reference proteome</keyword>
<dbReference type="PIRSF" id="PIRSF029215">
    <property type="entry name" value="UCP029215"/>
    <property type="match status" value="1"/>
</dbReference>
<dbReference type="Pfam" id="PF09979">
    <property type="entry name" value="DUF2213"/>
    <property type="match status" value="1"/>
</dbReference>
<evidence type="ECO:0000313" key="2">
    <source>
        <dbReference type="EMBL" id="CTQ67142.1"/>
    </source>
</evidence>
<feature type="coiled-coil region" evidence="1">
    <location>
        <begin position="219"/>
        <end position="264"/>
    </location>
</feature>
<dbReference type="STRING" id="388408.LAX5112_01230"/>